<dbReference type="PROSITE" id="PS51192">
    <property type="entry name" value="HELICASE_ATP_BIND_1"/>
    <property type="match status" value="1"/>
</dbReference>
<sequence>MSNNTSNAILTITEKGVWRPAKGNDKVLRYIIQRAPTMRARCRRCSQYITKGDLKWGIPIRHSHGEYGWITAWQHIGCTRISEKNDTTDFVFGFSDLSLQEQKEVWEEVTSSRIPSHLLPLDPEDLIKRGFLPEVEPPRQLLRPLLRYQKEGLGWMVNQEKSNIKGGILADEMGMGKTIQMISLFLANRLVGPTLVVCPVSSMLQWATEIKEYVIPASLSVLVVERASRVNKEDLEKADVVLTTYPMLEQSWRLLVNKTKVACPYCEQLYLPRQLVVHNRYFCGPRAKKTAKQRKREKGENNNDNPSFNRKVQSKETIKKGLRTLRVDVGDNGEEENFFYEEESNGDKRIVGPIGMYRELMIEAGRKVRSRWDPAKEKSDSSDTNDEEFSSSSEYSSIQSDVDSIEEEKEKSEQNLSLFRCPNCEFQILRYPFCPKTGQHHVVSERMTEIIETDIGGDEVDLSESIFHSIKWSRIVLDEAHRIKGRNTSTSRAAFALVGEQRWCLTGTPLQNRVGDVYSLVRFLRMIPYARYYCGTDGCSCSSFSHPFSGTNLRHCIFCGHGPVQHYAYFNRYILNPILRYGYIGDGRRGMMMLANEVLQKSMLRRTKIERAEDLHLPPLTVEIIKVKLTEEERNFYESLYKKSTATFDTFVDKGTVLHNYAHIFQLLSRLRQSLDHPLLVVESMNVGKLAHPKGLCGICTEGCGETPLKVSPCNHTFHQICLSQFLESLPGGKYHCPTCFVTISIDLRQLHSEWEEEEAIPVLPPELEEEMSDELEDNLFPDTNMQVSTSSTTTEENPKKSKKPKGILSRIDSSKPLHGTKLNAITEYISKVPKEEKVIVFSQFGDMLDLLQLWLQKACIKTVKLTGSLMMSQRQAVLQAFLHDPTVRVILISLKAGGEGLNLQIANHVVLVDPWWNPAVEMQAAQRAHRIGQKRPVRVVRFVTEHSVEERMMDLQAKKMLVIEGTIDGKLNSLQSLSEDDLQFLFTR</sequence>
<keyword evidence="7" id="KW-0862">Zinc</keyword>
<keyword evidence="4 10" id="KW-0863">Zinc-finger</keyword>
<dbReference type="GO" id="GO:0008270">
    <property type="term" value="F:zinc ion binding"/>
    <property type="evidence" value="ECO:0007669"/>
    <property type="project" value="UniProtKB-KW"/>
</dbReference>
<protein>
    <submittedName>
        <fullName evidence="16">DNA repair protein</fullName>
    </submittedName>
</protein>
<dbReference type="InterPro" id="IPR002464">
    <property type="entry name" value="DNA/RNA_helicase_DEAH_CS"/>
</dbReference>
<keyword evidence="5" id="KW-0378">Hydrolase</keyword>
<dbReference type="InterPro" id="IPR038718">
    <property type="entry name" value="SNF2-like_sf"/>
</dbReference>
<feature type="region of interest" description="Disordered" evidence="11">
    <location>
        <begin position="288"/>
        <end position="314"/>
    </location>
</feature>
<dbReference type="PROSITE" id="PS00690">
    <property type="entry name" value="DEAH_ATP_HELICASE"/>
    <property type="match status" value="1"/>
</dbReference>
<dbReference type="GO" id="GO:0005524">
    <property type="term" value="F:ATP binding"/>
    <property type="evidence" value="ECO:0007669"/>
    <property type="project" value="UniProtKB-KW"/>
</dbReference>
<dbReference type="Pfam" id="PF00271">
    <property type="entry name" value="Helicase_C"/>
    <property type="match status" value="1"/>
</dbReference>
<dbReference type="SUPFAM" id="SSF57716">
    <property type="entry name" value="Glucocorticoid receptor-like (DNA-binding domain)"/>
    <property type="match status" value="1"/>
</dbReference>
<dbReference type="InterPro" id="IPR001841">
    <property type="entry name" value="Znf_RING"/>
</dbReference>
<dbReference type="Gene3D" id="3.40.50.300">
    <property type="entry name" value="P-loop containing nucleotide triphosphate hydrolases"/>
    <property type="match status" value="1"/>
</dbReference>
<dbReference type="Pfam" id="PF00645">
    <property type="entry name" value="zf-PARP"/>
    <property type="match status" value="1"/>
</dbReference>
<dbReference type="GO" id="GO:0003677">
    <property type="term" value="F:DNA binding"/>
    <property type="evidence" value="ECO:0007669"/>
    <property type="project" value="InterPro"/>
</dbReference>
<organism evidence="16 17">
    <name type="scientific">Trypanosoma theileri</name>
    <dbReference type="NCBI Taxonomy" id="67003"/>
    <lineage>
        <taxon>Eukaryota</taxon>
        <taxon>Discoba</taxon>
        <taxon>Euglenozoa</taxon>
        <taxon>Kinetoplastea</taxon>
        <taxon>Metakinetoplastina</taxon>
        <taxon>Trypanosomatida</taxon>
        <taxon>Trypanosomatidae</taxon>
        <taxon>Trypanosoma</taxon>
    </lineage>
</organism>
<evidence type="ECO:0000313" key="17">
    <source>
        <dbReference type="Proteomes" id="UP000192257"/>
    </source>
</evidence>
<dbReference type="VEuPathDB" id="TriTrypDB:TM35_000053900"/>
<dbReference type="InterPro" id="IPR001510">
    <property type="entry name" value="Znf_PARP"/>
</dbReference>
<evidence type="ECO:0000256" key="11">
    <source>
        <dbReference type="SAM" id="MobiDB-lite"/>
    </source>
</evidence>
<feature type="domain" description="RING-type" evidence="13">
    <location>
        <begin position="697"/>
        <end position="740"/>
    </location>
</feature>
<dbReference type="InterPro" id="IPR000330">
    <property type="entry name" value="SNF2_N"/>
</dbReference>
<evidence type="ECO:0000256" key="9">
    <source>
        <dbReference type="ARBA" id="ARBA00023242"/>
    </source>
</evidence>
<evidence type="ECO:0000259" key="12">
    <source>
        <dbReference type="PROSITE" id="PS50064"/>
    </source>
</evidence>
<keyword evidence="8" id="KW-0067">ATP-binding</keyword>
<evidence type="ECO:0000259" key="13">
    <source>
        <dbReference type="PROSITE" id="PS50089"/>
    </source>
</evidence>
<dbReference type="SMART" id="SM01336">
    <property type="entry name" value="zf-PARP"/>
    <property type="match status" value="1"/>
</dbReference>
<dbReference type="CDD" id="cd18008">
    <property type="entry name" value="DEXDc_SHPRH-like"/>
    <property type="match status" value="1"/>
</dbReference>
<evidence type="ECO:0000256" key="5">
    <source>
        <dbReference type="ARBA" id="ARBA00022801"/>
    </source>
</evidence>
<evidence type="ECO:0000256" key="10">
    <source>
        <dbReference type="PROSITE-ProRule" id="PRU00175"/>
    </source>
</evidence>
<dbReference type="PROSITE" id="PS50089">
    <property type="entry name" value="ZF_RING_2"/>
    <property type="match status" value="1"/>
</dbReference>
<dbReference type="InterPro" id="IPR014001">
    <property type="entry name" value="Helicase_ATP-bd"/>
</dbReference>
<dbReference type="Gene3D" id="3.40.50.10810">
    <property type="entry name" value="Tandem AAA-ATPase domain"/>
    <property type="match status" value="2"/>
</dbReference>
<dbReference type="GeneID" id="39982825"/>
<dbReference type="Proteomes" id="UP000192257">
    <property type="component" value="Unassembled WGS sequence"/>
</dbReference>
<evidence type="ECO:0000256" key="1">
    <source>
        <dbReference type="ARBA" id="ARBA00004123"/>
    </source>
</evidence>
<evidence type="ECO:0000256" key="8">
    <source>
        <dbReference type="ARBA" id="ARBA00022840"/>
    </source>
</evidence>
<feature type="domain" description="PARP-type" evidence="12">
    <location>
        <begin position="30"/>
        <end position="113"/>
    </location>
</feature>
<dbReference type="GO" id="GO:0004386">
    <property type="term" value="F:helicase activity"/>
    <property type="evidence" value="ECO:0007669"/>
    <property type="project" value="UniProtKB-KW"/>
</dbReference>
<feature type="region of interest" description="Disordered" evidence="11">
    <location>
        <begin position="782"/>
        <end position="815"/>
    </location>
</feature>
<dbReference type="GO" id="GO:0006289">
    <property type="term" value="P:nucleotide-excision repair"/>
    <property type="evidence" value="ECO:0007669"/>
    <property type="project" value="TreeGrafter"/>
</dbReference>
<dbReference type="InterPro" id="IPR050628">
    <property type="entry name" value="SNF2_RAD54_helicase_TF"/>
</dbReference>
<evidence type="ECO:0000259" key="15">
    <source>
        <dbReference type="PROSITE" id="PS51194"/>
    </source>
</evidence>
<evidence type="ECO:0000256" key="7">
    <source>
        <dbReference type="ARBA" id="ARBA00022833"/>
    </source>
</evidence>
<dbReference type="PANTHER" id="PTHR45626">
    <property type="entry name" value="TRANSCRIPTION TERMINATION FACTOR 2-RELATED"/>
    <property type="match status" value="1"/>
</dbReference>
<dbReference type="PANTHER" id="PTHR45626:SF12">
    <property type="entry name" value="DNA REPAIR PROTEIN RAD16"/>
    <property type="match status" value="1"/>
</dbReference>
<dbReference type="CDD" id="cd18793">
    <property type="entry name" value="SF2_C_SNF"/>
    <property type="match status" value="1"/>
</dbReference>
<evidence type="ECO:0000259" key="14">
    <source>
        <dbReference type="PROSITE" id="PS51192"/>
    </source>
</evidence>
<feature type="compositionally biased region" description="Polar residues" evidence="11">
    <location>
        <begin position="302"/>
        <end position="311"/>
    </location>
</feature>
<dbReference type="InterPro" id="IPR036957">
    <property type="entry name" value="Znf_PARP_sf"/>
</dbReference>
<evidence type="ECO:0000256" key="2">
    <source>
        <dbReference type="ARBA" id="ARBA00022723"/>
    </source>
</evidence>
<feature type="compositionally biased region" description="Basic and acidic residues" evidence="11">
    <location>
        <begin position="369"/>
        <end position="381"/>
    </location>
</feature>
<evidence type="ECO:0000256" key="4">
    <source>
        <dbReference type="ARBA" id="ARBA00022771"/>
    </source>
</evidence>
<feature type="domain" description="Helicase C-terminal" evidence="15">
    <location>
        <begin position="825"/>
        <end position="979"/>
    </location>
</feature>
<dbReference type="STRING" id="67003.A0A1X0P4C3"/>
<dbReference type="GO" id="GO:0008094">
    <property type="term" value="F:ATP-dependent activity, acting on DNA"/>
    <property type="evidence" value="ECO:0007669"/>
    <property type="project" value="TreeGrafter"/>
</dbReference>
<feature type="compositionally biased region" description="Polar residues" evidence="11">
    <location>
        <begin position="782"/>
        <end position="796"/>
    </location>
</feature>
<dbReference type="PROSITE" id="PS51194">
    <property type="entry name" value="HELICASE_CTER"/>
    <property type="match status" value="1"/>
</dbReference>
<reference evidence="16 17" key="1">
    <citation type="submission" date="2017-03" db="EMBL/GenBank/DDBJ databases">
        <title>An alternative strategy for trypanosome survival in the mammalian bloodstream revealed through genome and transcriptome analysis of the ubiquitous bovine parasite Trypanosoma (Megatrypanum) theileri.</title>
        <authorList>
            <person name="Kelly S."/>
            <person name="Ivens A."/>
            <person name="Mott A."/>
            <person name="O'Neill E."/>
            <person name="Emms D."/>
            <person name="Macleod O."/>
            <person name="Voorheis P."/>
            <person name="Matthews J."/>
            <person name="Matthews K."/>
            <person name="Carrington M."/>
        </authorList>
    </citation>
    <scope>NUCLEOTIDE SEQUENCE [LARGE SCALE GENOMIC DNA]</scope>
    <source>
        <strain evidence="16">Edinburgh</strain>
    </source>
</reference>
<accession>A0A1X0P4C3</accession>
<keyword evidence="3" id="KW-0547">Nucleotide-binding</keyword>
<dbReference type="InterPro" id="IPR001650">
    <property type="entry name" value="Helicase_C-like"/>
</dbReference>
<evidence type="ECO:0000313" key="16">
    <source>
        <dbReference type="EMBL" id="ORC91794.1"/>
    </source>
</evidence>
<keyword evidence="17" id="KW-1185">Reference proteome</keyword>
<evidence type="ECO:0000256" key="3">
    <source>
        <dbReference type="ARBA" id="ARBA00022741"/>
    </source>
</evidence>
<dbReference type="SMART" id="SM00487">
    <property type="entry name" value="DEXDc"/>
    <property type="match status" value="1"/>
</dbReference>
<dbReference type="GO" id="GO:0005634">
    <property type="term" value="C:nucleus"/>
    <property type="evidence" value="ECO:0007669"/>
    <property type="project" value="UniProtKB-SubCell"/>
</dbReference>
<feature type="region of interest" description="Disordered" evidence="11">
    <location>
        <begin position="369"/>
        <end position="409"/>
    </location>
</feature>
<name>A0A1X0P4C3_9TRYP</name>
<dbReference type="AlphaFoldDB" id="A0A1X0P4C3"/>
<dbReference type="InterPro" id="IPR027417">
    <property type="entry name" value="P-loop_NTPase"/>
</dbReference>
<keyword evidence="6" id="KW-0347">Helicase</keyword>
<keyword evidence="9" id="KW-0539">Nucleus</keyword>
<dbReference type="SMART" id="SM00184">
    <property type="entry name" value="RING"/>
    <property type="match status" value="1"/>
</dbReference>
<dbReference type="GO" id="GO:0016787">
    <property type="term" value="F:hydrolase activity"/>
    <property type="evidence" value="ECO:0007669"/>
    <property type="project" value="UniProtKB-KW"/>
</dbReference>
<evidence type="ECO:0000256" key="6">
    <source>
        <dbReference type="ARBA" id="ARBA00022806"/>
    </source>
</evidence>
<dbReference type="SMART" id="SM00490">
    <property type="entry name" value="HELICc"/>
    <property type="match status" value="1"/>
</dbReference>
<dbReference type="InterPro" id="IPR049730">
    <property type="entry name" value="SNF2/RAD54-like_C"/>
</dbReference>
<dbReference type="RefSeq" id="XP_028885860.1">
    <property type="nucleotide sequence ID" value="XM_029023045.1"/>
</dbReference>
<comment type="caution">
    <text evidence="16">The sequence shown here is derived from an EMBL/GenBank/DDBJ whole genome shotgun (WGS) entry which is preliminary data.</text>
</comment>
<feature type="domain" description="Helicase ATP-binding" evidence="14">
    <location>
        <begin position="158"/>
        <end position="527"/>
    </location>
</feature>
<comment type="subcellular location">
    <subcellularLocation>
        <location evidence="1">Nucleus</location>
    </subcellularLocation>
</comment>
<dbReference type="InterPro" id="IPR013083">
    <property type="entry name" value="Znf_RING/FYVE/PHD"/>
</dbReference>
<dbReference type="SUPFAM" id="SSF52540">
    <property type="entry name" value="P-loop containing nucleoside triphosphate hydrolases"/>
    <property type="match status" value="2"/>
</dbReference>
<dbReference type="Gene3D" id="3.30.40.10">
    <property type="entry name" value="Zinc/RING finger domain, C3HC4 (zinc finger)"/>
    <property type="match status" value="1"/>
</dbReference>
<dbReference type="OrthoDB" id="448448at2759"/>
<dbReference type="Pfam" id="PF00176">
    <property type="entry name" value="SNF2-rel_dom"/>
    <property type="match status" value="3"/>
</dbReference>
<dbReference type="SUPFAM" id="SSF57850">
    <property type="entry name" value="RING/U-box"/>
    <property type="match status" value="1"/>
</dbReference>
<dbReference type="PROSITE" id="PS50064">
    <property type="entry name" value="ZF_PARP_2"/>
    <property type="match status" value="1"/>
</dbReference>
<gene>
    <name evidence="16" type="ORF">TM35_000053900</name>
</gene>
<dbReference type="Gene3D" id="3.30.1740.10">
    <property type="entry name" value="Zinc finger, PARP-type"/>
    <property type="match status" value="1"/>
</dbReference>
<feature type="compositionally biased region" description="Low complexity" evidence="11">
    <location>
        <begin position="390"/>
        <end position="402"/>
    </location>
</feature>
<proteinExistence type="predicted"/>
<keyword evidence="2" id="KW-0479">Metal-binding</keyword>
<dbReference type="EMBL" id="NBCO01000005">
    <property type="protein sequence ID" value="ORC91794.1"/>
    <property type="molecule type" value="Genomic_DNA"/>
</dbReference>